<dbReference type="RefSeq" id="WP_105335237.1">
    <property type="nucleotide sequence ID" value="NZ_PUHZ01000010.1"/>
</dbReference>
<dbReference type="AlphaFoldDB" id="A0A2S8GPB0"/>
<dbReference type="Proteomes" id="UP000237819">
    <property type="component" value="Unassembled WGS sequence"/>
</dbReference>
<reference evidence="2 3" key="1">
    <citation type="submission" date="2018-02" db="EMBL/GenBank/DDBJ databases">
        <title>Comparative genomes isolates from brazilian mangrove.</title>
        <authorList>
            <person name="Araujo J.E."/>
            <person name="Taketani R.G."/>
            <person name="Silva M.C.P."/>
            <person name="Loureco M.V."/>
            <person name="Andreote F.D."/>
        </authorList>
    </citation>
    <scope>NUCLEOTIDE SEQUENCE [LARGE SCALE GENOMIC DNA]</scope>
    <source>
        <strain evidence="2 3">Nap-Phe MGV</strain>
    </source>
</reference>
<evidence type="ECO:0000313" key="3">
    <source>
        <dbReference type="Proteomes" id="UP000237819"/>
    </source>
</evidence>
<gene>
    <name evidence="2" type="ORF">C5Y93_09775</name>
</gene>
<proteinExistence type="predicted"/>
<organism evidence="2 3">
    <name type="scientific">Blastopirellula marina</name>
    <dbReference type="NCBI Taxonomy" id="124"/>
    <lineage>
        <taxon>Bacteria</taxon>
        <taxon>Pseudomonadati</taxon>
        <taxon>Planctomycetota</taxon>
        <taxon>Planctomycetia</taxon>
        <taxon>Pirellulales</taxon>
        <taxon>Pirellulaceae</taxon>
        <taxon>Blastopirellula</taxon>
    </lineage>
</organism>
<comment type="caution">
    <text evidence="2">The sequence shown here is derived from an EMBL/GenBank/DDBJ whole genome shotgun (WGS) entry which is preliminary data.</text>
</comment>
<keyword evidence="1" id="KW-1133">Transmembrane helix</keyword>
<keyword evidence="1" id="KW-0472">Membrane</keyword>
<evidence type="ECO:0000256" key="1">
    <source>
        <dbReference type="SAM" id="Phobius"/>
    </source>
</evidence>
<accession>A0A2S8GPB0</accession>
<feature type="transmembrane region" description="Helical" evidence="1">
    <location>
        <begin position="21"/>
        <end position="46"/>
    </location>
</feature>
<dbReference type="OrthoDB" id="290103at2"/>
<evidence type="ECO:0000313" key="2">
    <source>
        <dbReference type="EMBL" id="PQO46265.1"/>
    </source>
</evidence>
<protein>
    <submittedName>
        <fullName evidence="2">Uncharacterized protein</fullName>
    </submittedName>
</protein>
<keyword evidence="1" id="KW-0812">Transmembrane</keyword>
<feature type="transmembrane region" description="Helical" evidence="1">
    <location>
        <begin position="95"/>
        <end position="115"/>
    </location>
</feature>
<sequence>MAKDYEDSFRHEALRGGDGPSAVAIFKLMLGTLLIVAGAALGVYLAEAAMRVVFGDEPPPMMQHISELTIEKAKAEVPNPNIQTLRLAPDVMQTIQYGLTFFLLLIPMIIATSLISAGVKLMRGEASEVVAMLAAKLSKRD</sequence>
<dbReference type="EMBL" id="PUHZ01000010">
    <property type="protein sequence ID" value="PQO46265.1"/>
    <property type="molecule type" value="Genomic_DNA"/>
</dbReference>
<name>A0A2S8GPB0_9BACT</name>